<dbReference type="AlphaFoldDB" id="A0A8J6CAY1"/>
<dbReference type="InterPro" id="IPR011992">
    <property type="entry name" value="EF-hand-dom_pair"/>
</dbReference>
<feature type="domain" description="EF-hand" evidence="1">
    <location>
        <begin position="87"/>
        <end position="122"/>
    </location>
</feature>
<sequence>MLLRRRGGLLCARDAERAFALPRARARARVAPLGAFGLAAARRGARHASTDAAAALVRADAAASADPAGPRRRWRHVLDTASTGADHFRTAVRAAFRLIDADRDGTASRADVSLALQKYSLVQELLLLPRDVSDSEFEQLFEIIDGDGDGRVDEHAWRTFFLTANTSAGISRPPTPRYDPKTSGVTAFLIDLDGTLYTPGRLIPGARNFYAWLLGSRTPHVFLSNTGSKGPEGTQRKLHHAPYKLHHAPVPLSHIMTAADAQADYMTRTLPAGSRILVVSGGGSFWRVLLERRDRERVASWDVRTELTDEHAMRWALEAQATRCAGPAAPRVVVAFFIDGNVCQADGGDGGDGFGGSEGGAGWNYSLIKHCAFLLGHGAYLVYTADDPFNPQSHKKHAGAVFPLPGPGMFASMLRPVVPLESQDRILCCGKGGNVGASFMMEQAIEMLKQQGHSGERDTIMTVGDRFGTDVRGAAHAGLKSCLVESGCEQIRQQDFYPTDRATYWAPSVDYIHPLGPGRYEPSFDSGSQGHSL</sequence>
<dbReference type="InterPro" id="IPR036412">
    <property type="entry name" value="HAD-like_sf"/>
</dbReference>
<dbReference type="EMBL" id="JAGTXO010000017">
    <property type="protein sequence ID" value="KAG8463100.1"/>
    <property type="molecule type" value="Genomic_DNA"/>
</dbReference>
<dbReference type="Proteomes" id="UP000751190">
    <property type="component" value="Unassembled WGS sequence"/>
</dbReference>
<protein>
    <recommendedName>
        <fullName evidence="1">EF-hand domain-containing protein</fullName>
    </recommendedName>
</protein>
<dbReference type="OrthoDB" id="413953at2759"/>
<dbReference type="GO" id="GO:0016791">
    <property type="term" value="F:phosphatase activity"/>
    <property type="evidence" value="ECO:0007669"/>
    <property type="project" value="TreeGrafter"/>
</dbReference>
<dbReference type="Pfam" id="PF13242">
    <property type="entry name" value="Hydrolase_like"/>
    <property type="match status" value="1"/>
</dbReference>
<dbReference type="Pfam" id="PF13344">
    <property type="entry name" value="Hydrolase_6"/>
    <property type="match status" value="1"/>
</dbReference>
<dbReference type="PANTHER" id="PTHR19288">
    <property type="entry name" value="4-NITROPHENYLPHOSPHATASE-RELATED"/>
    <property type="match status" value="1"/>
</dbReference>
<dbReference type="InterPro" id="IPR023214">
    <property type="entry name" value="HAD_sf"/>
</dbReference>
<dbReference type="Gene3D" id="3.40.50.1000">
    <property type="entry name" value="HAD superfamily/HAD-like"/>
    <property type="match status" value="2"/>
</dbReference>
<proteinExistence type="predicted"/>
<reference evidence="2" key="1">
    <citation type="submission" date="2021-05" db="EMBL/GenBank/DDBJ databases">
        <title>The genome of the haptophyte Pavlova lutheri (Diacronema luteri, Pavlovales) - a model for lipid biosynthesis in eukaryotic algae.</title>
        <authorList>
            <person name="Hulatt C.J."/>
            <person name="Posewitz M.C."/>
        </authorList>
    </citation>
    <scope>NUCLEOTIDE SEQUENCE</scope>
    <source>
        <strain evidence="2">NIVA-4/92</strain>
    </source>
</reference>
<dbReference type="GO" id="GO:0005509">
    <property type="term" value="F:calcium ion binding"/>
    <property type="evidence" value="ECO:0007669"/>
    <property type="project" value="InterPro"/>
</dbReference>
<keyword evidence="3" id="KW-1185">Reference proteome</keyword>
<comment type="caution">
    <text evidence="2">The sequence shown here is derived from an EMBL/GenBank/DDBJ whole genome shotgun (WGS) entry which is preliminary data.</text>
</comment>
<dbReference type="SUPFAM" id="SSF56784">
    <property type="entry name" value="HAD-like"/>
    <property type="match status" value="1"/>
</dbReference>
<gene>
    <name evidence="2" type="ORF">KFE25_011097</name>
</gene>
<dbReference type="PANTHER" id="PTHR19288:SF46">
    <property type="entry name" value="HALOACID DEHALOGENASE-LIKE HYDROLASE DOMAIN-CONTAINING PROTEIN 2"/>
    <property type="match status" value="1"/>
</dbReference>
<accession>A0A8J6CAY1</accession>
<dbReference type="Pfam" id="PF13202">
    <property type="entry name" value="EF-hand_5"/>
    <property type="match status" value="1"/>
</dbReference>
<dbReference type="InterPro" id="IPR006357">
    <property type="entry name" value="HAD-SF_hydro_IIA"/>
</dbReference>
<evidence type="ECO:0000259" key="1">
    <source>
        <dbReference type="PROSITE" id="PS50222"/>
    </source>
</evidence>
<dbReference type="Gene3D" id="1.10.238.10">
    <property type="entry name" value="EF-hand"/>
    <property type="match status" value="1"/>
</dbReference>
<name>A0A8J6CAY1_DIALT</name>
<feature type="domain" description="EF-hand" evidence="1">
    <location>
        <begin position="132"/>
        <end position="167"/>
    </location>
</feature>
<dbReference type="SMART" id="SM00054">
    <property type="entry name" value="EFh"/>
    <property type="match status" value="2"/>
</dbReference>
<dbReference type="InterPro" id="IPR002048">
    <property type="entry name" value="EF_hand_dom"/>
</dbReference>
<dbReference type="SUPFAM" id="SSF47473">
    <property type="entry name" value="EF-hand"/>
    <property type="match status" value="1"/>
</dbReference>
<evidence type="ECO:0000313" key="3">
    <source>
        <dbReference type="Proteomes" id="UP000751190"/>
    </source>
</evidence>
<dbReference type="CDD" id="cd00051">
    <property type="entry name" value="EFh"/>
    <property type="match status" value="1"/>
</dbReference>
<organism evidence="2 3">
    <name type="scientific">Diacronema lutheri</name>
    <name type="common">Unicellular marine alga</name>
    <name type="synonym">Monochrysis lutheri</name>
    <dbReference type="NCBI Taxonomy" id="2081491"/>
    <lineage>
        <taxon>Eukaryota</taxon>
        <taxon>Haptista</taxon>
        <taxon>Haptophyta</taxon>
        <taxon>Pavlovophyceae</taxon>
        <taxon>Pavlovales</taxon>
        <taxon>Pavlovaceae</taxon>
        <taxon>Diacronema</taxon>
    </lineage>
</organism>
<dbReference type="PROSITE" id="PS50222">
    <property type="entry name" value="EF_HAND_2"/>
    <property type="match status" value="2"/>
</dbReference>
<evidence type="ECO:0000313" key="2">
    <source>
        <dbReference type="EMBL" id="KAG8463100.1"/>
    </source>
</evidence>
<dbReference type="GO" id="GO:0005737">
    <property type="term" value="C:cytoplasm"/>
    <property type="evidence" value="ECO:0007669"/>
    <property type="project" value="TreeGrafter"/>
</dbReference>